<evidence type="ECO:0000256" key="1">
    <source>
        <dbReference type="SAM" id="MobiDB-lite"/>
    </source>
</evidence>
<protein>
    <submittedName>
        <fullName evidence="2">Uncharacterized protein</fullName>
    </submittedName>
</protein>
<keyword evidence="3" id="KW-1185">Reference proteome</keyword>
<name>A0AAF0E8A8_9BASI</name>
<organism evidence="2 3">
    <name type="scientific">Malassezia caprae</name>
    <dbReference type="NCBI Taxonomy" id="1381934"/>
    <lineage>
        <taxon>Eukaryota</taxon>
        <taxon>Fungi</taxon>
        <taxon>Dikarya</taxon>
        <taxon>Basidiomycota</taxon>
        <taxon>Ustilaginomycotina</taxon>
        <taxon>Malasseziomycetes</taxon>
        <taxon>Malasseziales</taxon>
        <taxon>Malasseziaceae</taxon>
        <taxon>Malassezia</taxon>
    </lineage>
</organism>
<feature type="region of interest" description="Disordered" evidence="1">
    <location>
        <begin position="22"/>
        <end position="50"/>
    </location>
</feature>
<sequence>MSLLWRCEPEVRVPEPREPWWCKEADEGEEVDEEEDEGCDDDEEVDEGCDDEEVDEGCDEVLAPSLEDLNPSRGSIPANSEAD</sequence>
<feature type="region of interest" description="Disordered" evidence="1">
    <location>
        <begin position="63"/>
        <end position="83"/>
    </location>
</feature>
<evidence type="ECO:0000313" key="3">
    <source>
        <dbReference type="Proteomes" id="UP001220961"/>
    </source>
</evidence>
<dbReference type="Proteomes" id="UP001220961">
    <property type="component" value="Chromosome 4"/>
</dbReference>
<evidence type="ECO:0000313" key="2">
    <source>
        <dbReference type="EMBL" id="WFD20156.1"/>
    </source>
</evidence>
<gene>
    <name evidence="2" type="ORF">MCAP1_002400</name>
</gene>
<dbReference type="AlphaFoldDB" id="A0AAF0E8A8"/>
<dbReference type="EMBL" id="CP119911">
    <property type="protein sequence ID" value="WFD20156.1"/>
    <property type="molecule type" value="Genomic_DNA"/>
</dbReference>
<reference evidence="2" key="1">
    <citation type="submission" date="2023-03" db="EMBL/GenBank/DDBJ databases">
        <title>Mating type loci evolution in Malassezia.</title>
        <authorList>
            <person name="Coelho M.A."/>
        </authorList>
    </citation>
    <scope>NUCLEOTIDE SEQUENCE</scope>
    <source>
        <strain evidence="2">CBS 10434</strain>
    </source>
</reference>
<feature type="compositionally biased region" description="Acidic residues" evidence="1">
    <location>
        <begin position="26"/>
        <end position="50"/>
    </location>
</feature>
<accession>A0AAF0E8A8</accession>
<proteinExistence type="predicted"/>